<proteinExistence type="predicted"/>
<evidence type="ECO:0000313" key="1">
    <source>
        <dbReference type="EMBL" id="OXC78032.1"/>
    </source>
</evidence>
<name>A0A226X3L4_CABSO</name>
<organism evidence="1 2">
    <name type="scientific">Caballeronia sordidicola</name>
    <name type="common">Burkholderia sordidicola</name>
    <dbReference type="NCBI Taxonomy" id="196367"/>
    <lineage>
        <taxon>Bacteria</taxon>
        <taxon>Pseudomonadati</taxon>
        <taxon>Pseudomonadota</taxon>
        <taxon>Betaproteobacteria</taxon>
        <taxon>Burkholderiales</taxon>
        <taxon>Burkholderiaceae</taxon>
        <taxon>Caballeronia</taxon>
    </lineage>
</organism>
<gene>
    <name evidence="1" type="ORF">BSU04_13985</name>
</gene>
<dbReference type="EMBL" id="MTHB01000081">
    <property type="protein sequence ID" value="OXC78032.1"/>
    <property type="molecule type" value="Genomic_DNA"/>
</dbReference>
<dbReference type="AlphaFoldDB" id="A0A226X3L4"/>
<protein>
    <submittedName>
        <fullName evidence="1">Uncharacterized protein</fullName>
    </submittedName>
</protein>
<evidence type="ECO:0000313" key="2">
    <source>
        <dbReference type="Proteomes" id="UP000214720"/>
    </source>
</evidence>
<comment type="caution">
    <text evidence="1">The sequence shown here is derived from an EMBL/GenBank/DDBJ whole genome shotgun (WGS) entry which is preliminary data.</text>
</comment>
<accession>A0A226X3L4</accession>
<sequence length="148" mass="16191">MHSSFFRTDRGAAISIFFVAFFLTGGSLDRVYFPLGVVAHREAHQRHVELATIVSVESENTRGDGHTNVSLLLPGSNTPVPLQARRWHEPALDQIPAGNGRFCSLRQAIPGDQVRLTGRRSVAGFAVDRIEAVNLRFQQACAANVVTP</sequence>
<reference evidence="2" key="1">
    <citation type="submission" date="2017-01" db="EMBL/GenBank/DDBJ databases">
        <title>Genome Analysis of Deinococcus marmoris KOPRI26562.</title>
        <authorList>
            <person name="Kim J.H."/>
            <person name="Oh H.-M."/>
        </authorList>
    </citation>
    <scope>NUCLEOTIDE SEQUENCE [LARGE SCALE GENOMIC DNA]</scope>
    <source>
        <strain evidence="2">PAMC 26633</strain>
    </source>
</reference>
<dbReference type="Proteomes" id="UP000214720">
    <property type="component" value="Unassembled WGS sequence"/>
</dbReference>